<gene>
    <name evidence="3" type="ORF">DL239_06630</name>
</gene>
<dbReference type="NCBIfam" id="TIGR02058">
    <property type="entry name" value="lin0512_fam"/>
    <property type="match status" value="1"/>
</dbReference>
<evidence type="ECO:0000256" key="1">
    <source>
        <dbReference type="ARBA" id="ARBA00022741"/>
    </source>
</evidence>
<evidence type="ECO:0000256" key="2">
    <source>
        <dbReference type="ARBA" id="ARBA00023134"/>
    </source>
</evidence>
<sequence>MVEKRIILEMGTGNDLYGQNYTKAARRAVQDALHHSSITLFSKLGIDQTEMRVAVTIAVQKPEQVDCELVASDLPRGRASVRAVLGGLDVEDSEAGTRHVVATAAVEAFLPDLAGRYILKS</sequence>
<dbReference type="InterPro" id="IPR011719">
    <property type="entry name" value="CHP02058"/>
</dbReference>
<dbReference type="Gene3D" id="3.30.1330.20">
    <property type="entry name" value="Tubulin/FtsZ, C-terminal domain"/>
    <property type="match status" value="1"/>
</dbReference>
<keyword evidence="1" id="KW-0547">Nucleotide-binding</keyword>
<reference evidence="3 4" key="1">
    <citation type="submission" date="2018-05" db="EMBL/GenBank/DDBJ databases">
        <authorList>
            <person name="Zhang Y.-J."/>
        </authorList>
    </citation>
    <scope>NUCLEOTIDE SEQUENCE [LARGE SCALE GENOMIC DNA]</scope>
    <source>
        <strain evidence="3 4">CY04</strain>
    </source>
</reference>
<protein>
    <submittedName>
        <fullName evidence="3">Uncharacterized protein</fullName>
    </submittedName>
</protein>
<dbReference type="RefSeq" id="WP_167683217.1">
    <property type="nucleotide sequence ID" value="NZ_QHLQ01000004.1"/>
</dbReference>
<evidence type="ECO:0000313" key="3">
    <source>
        <dbReference type="EMBL" id="NIZ60650.1"/>
    </source>
</evidence>
<keyword evidence="4" id="KW-1185">Reference proteome</keyword>
<dbReference type="EMBL" id="QHLQ01000004">
    <property type="protein sequence ID" value="NIZ60650.1"/>
    <property type="molecule type" value="Genomic_DNA"/>
</dbReference>
<evidence type="ECO:0000313" key="4">
    <source>
        <dbReference type="Proteomes" id="UP001429564"/>
    </source>
</evidence>
<keyword evidence="2" id="KW-0342">GTP-binding</keyword>
<dbReference type="Proteomes" id="UP001429564">
    <property type="component" value="Unassembled WGS sequence"/>
</dbReference>
<proteinExistence type="predicted"/>
<comment type="caution">
    <text evidence="3">The sequence shown here is derived from an EMBL/GenBank/DDBJ whole genome shotgun (WGS) entry which is preliminary data.</text>
</comment>
<name>A0ABX0W7I8_9RHOB</name>
<dbReference type="Pfam" id="PF09585">
    <property type="entry name" value="Lin0512_fam"/>
    <property type="match status" value="1"/>
</dbReference>
<dbReference type="PANTHER" id="PTHR34784:SF1">
    <property type="entry name" value="50S RIBOSOMAL PROTEIN L34"/>
    <property type="match status" value="1"/>
</dbReference>
<dbReference type="PANTHER" id="PTHR34784">
    <property type="entry name" value="50S RIBOSOMAL PROTEIN L34"/>
    <property type="match status" value="1"/>
</dbReference>
<accession>A0ABX0W7I8</accession>
<organism evidence="3 4">
    <name type="scientific">Parasedimentitalea denitrificans</name>
    <dbReference type="NCBI Taxonomy" id="2211118"/>
    <lineage>
        <taxon>Bacteria</taxon>
        <taxon>Pseudomonadati</taxon>
        <taxon>Pseudomonadota</taxon>
        <taxon>Alphaproteobacteria</taxon>
        <taxon>Rhodobacterales</taxon>
        <taxon>Paracoccaceae</taxon>
        <taxon>Parasedimentitalea</taxon>
    </lineage>
</organism>
<dbReference type="InterPro" id="IPR037103">
    <property type="entry name" value="Tubulin/FtsZ-like_C"/>
</dbReference>